<reference evidence="1 2" key="1">
    <citation type="submission" date="2015-09" db="EMBL/GenBank/DDBJ databases">
        <title>Host preference determinants of Valsa canker pathogens revealed by comparative genomics.</title>
        <authorList>
            <person name="Yin Z."/>
            <person name="Huang L."/>
        </authorList>
    </citation>
    <scope>NUCLEOTIDE SEQUENCE [LARGE SCALE GENOMIC DNA]</scope>
    <source>
        <strain evidence="1 2">03-1</strain>
    </source>
</reference>
<dbReference type="SUPFAM" id="SSF55811">
    <property type="entry name" value="Nudix"/>
    <property type="match status" value="1"/>
</dbReference>
<accession>A0A423W5R2</accession>
<dbReference type="Proteomes" id="UP000283895">
    <property type="component" value="Unassembled WGS sequence"/>
</dbReference>
<dbReference type="STRING" id="356882.A0A423W5R2"/>
<organism evidence="1 2">
    <name type="scientific">Cytospora schulzeri</name>
    <dbReference type="NCBI Taxonomy" id="448051"/>
    <lineage>
        <taxon>Eukaryota</taxon>
        <taxon>Fungi</taxon>
        <taxon>Dikarya</taxon>
        <taxon>Ascomycota</taxon>
        <taxon>Pezizomycotina</taxon>
        <taxon>Sordariomycetes</taxon>
        <taxon>Sordariomycetidae</taxon>
        <taxon>Diaporthales</taxon>
        <taxon>Cytosporaceae</taxon>
        <taxon>Cytospora</taxon>
    </lineage>
</organism>
<evidence type="ECO:0008006" key="3">
    <source>
        <dbReference type="Google" id="ProtNLM"/>
    </source>
</evidence>
<proteinExistence type="predicted"/>
<dbReference type="InterPro" id="IPR015797">
    <property type="entry name" value="NUDIX_hydrolase-like_dom_sf"/>
</dbReference>
<dbReference type="OrthoDB" id="10249920at2759"/>
<evidence type="ECO:0000313" key="2">
    <source>
        <dbReference type="Proteomes" id="UP000283895"/>
    </source>
</evidence>
<dbReference type="Gene3D" id="3.90.79.10">
    <property type="entry name" value="Nucleoside Triphosphate Pyrophosphohydrolase"/>
    <property type="match status" value="1"/>
</dbReference>
<comment type="caution">
    <text evidence="1">The sequence shown here is derived from an EMBL/GenBank/DDBJ whole genome shotgun (WGS) entry which is preliminary data.</text>
</comment>
<evidence type="ECO:0000313" key="1">
    <source>
        <dbReference type="EMBL" id="ROV98682.1"/>
    </source>
</evidence>
<dbReference type="AlphaFoldDB" id="A0A423W5R2"/>
<name>A0A423W5R2_9PEZI</name>
<sequence length="336" mass="37826">MCPAVQWHPSLLVGPRRRPLAAKVDILLQDKGPFADDLGRWTPAPFKLEIKTEDFLALKVVDDREQGAAVEQSYFCPPPIVFTARHLTHSAIVVVLLYLLVLVEPLSQFLGYSVTALQVPRFAWKKDDLDFFGKPVPVYLPDNITLDQLKTFIGFRGWKDTTHKSLTRQSDPKHGFHAHPYSLKSIEVQSVDRFPNGNIGFIKLNASVERATIPEDEQPGSKPKISKNIPGNAFLSGGSVAMLMILRPKDTREERYFLQIPVRMLDNEQNFSGAAAKEIEEETGFKIPHAELVDMTELALKNSVHPEKSLQSAMYSSPGGCDEYIALFLWEKELDR</sequence>
<protein>
    <recommendedName>
        <fullName evidence="3">Nudix hydrolase domain-containing protein</fullName>
    </recommendedName>
</protein>
<gene>
    <name evidence="1" type="ORF">VMCG_06710</name>
</gene>
<dbReference type="EMBL" id="LKEA01000025">
    <property type="protein sequence ID" value="ROV98682.1"/>
    <property type="molecule type" value="Genomic_DNA"/>
</dbReference>
<keyword evidence="2" id="KW-1185">Reference proteome</keyword>